<organism evidence="2 3">
    <name type="scientific">Candidatus Nanohalobium constans</name>
    <dbReference type="NCBI Taxonomy" id="2565781"/>
    <lineage>
        <taxon>Archaea</taxon>
        <taxon>Candidatus Nanohalarchaeota</taxon>
        <taxon>Candidatus Nanohalobia</taxon>
        <taxon>Candidatus Nanohalobiales</taxon>
        <taxon>Candidatus Nanohalobiaceae</taxon>
        <taxon>Candidatus Nanohalobium</taxon>
    </lineage>
</organism>
<sequence length="54" mass="6570">MENQLPNKQRHLNKNKEYQTTKKSRRFASNTQNSTKKQKQLPKNQFTTQKHEVR</sequence>
<gene>
    <name evidence="2" type="ORF">LC1Nh_0697</name>
</gene>
<proteinExistence type="predicted"/>
<reference evidence="3" key="1">
    <citation type="submission" date="2019-05" db="EMBL/GenBank/DDBJ databases">
        <title>Candidatus Nanohalobium constans, a novel model system to study the DPANN nano-sized archaea: genomic and physiological characterization of a nanoarchaeon co-cultured with its chitinotrophic host.</title>
        <authorList>
            <person name="La Cono V."/>
            <person name="Arcadi E."/>
            <person name="Crisafi F."/>
            <person name="Denaro R."/>
            <person name="La Spada G."/>
            <person name="Messina E."/>
            <person name="Smedile F."/>
            <person name="Toshchakov S.V."/>
            <person name="Shevchenko M.A."/>
            <person name="Golyshin P.N."/>
            <person name="Golyshina O.V."/>
            <person name="Ferrer M."/>
            <person name="Rohde M."/>
            <person name="Mushegian A."/>
            <person name="Sorokin D.Y."/>
            <person name="Giuliano L."/>
            <person name="Yakimov M.M."/>
        </authorList>
    </citation>
    <scope>NUCLEOTIDE SEQUENCE [LARGE SCALE GENOMIC DNA]</scope>
    <source>
        <strain evidence="3">LC1Nh</strain>
    </source>
</reference>
<accession>A0A5Q0UG68</accession>
<evidence type="ECO:0000256" key="1">
    <source>
        <dbReference type="SAM" id="MobiDB-lite"/>
    </source>
</evidence>
<keyword evidence="3" id="KW-1185">Reference proteome</keyword>
<evidence type="ECO:0000313" key="2">
    <source>
        <dbReference type="EMBL" id="QGA80586.1"/>
    </source>
</evidence>
<protein>
    <submittedName>
        <fullName evidence="2">Uncharacterized protein</fullName>
    </submittedName>
</protein>
<dbReference type="EMBL" id="CP040089">
    <property type="protein sequence ID" value="QGA80586.1"/>
    <property type="molecule type" value="Genomic_DNA"/>
</dbReference>
<feature type="region of interest" description="Disordered" evidence="1">
    <location>
        <begin position="1"/>
        <end position="54"/>
    </location>
</feature>
<feature type="compositionally biased region" description="Polar residues" evidence="1">
    <location>
        <begin position="27"/>
        <end position="48"/>
    </location>
</feature>
<dbReference type="Proteomes" id="UP000377803">
    <property type="component" value="Chromosome"/>
</dbReference>
<dbReference type="AlphaFoldDB" id="A0A5Q0UG68"/>
<dbReference type="KEGG" id="ncon:LC1Nh_0697"/>
<evidence type="ECO:0000313" key="3">
    <source>
        <dbReference type="Proteomes" id="UP000377803"/>
    </source>
</evidence>
<name>A0A5Q0UG68_9ARCH</name>